<organism evidence="2 3">
    <name type="scientific">Brachybacterium kimchii</name>
    <dbReference type="NCBI Taxonomy" id="2942909"/>
    <lineage>
        <taxon>Bacteria</taxon>
        <taxon>Bacillati</taxon>
        <taxon>Actinomycetota</taxon>
        <taxon>Actinomycetes</taxon>
        <taxon>Micrococcales</taxon>
        <taxon>Dermabacteraceae</taxon>
        <taxon>Brachybacterium</taxon>
    </lineage>
</organism>
<dbReference type="RefSeq" id="WP_249479942.1">
    <property type="nucleotide sequence ID" value="NZ_CP097218.1"/>
</dbReference>
<evidence type="ECO:0000313" key="2">
    <source>
        <dbReference type="EMBL" id="UQN30576.1"/>
    </source>
</evidence>
<reference evidence="2" key="1">
    <citation type="submission" date="2022-05" db="EMBL/GenBank/DDBJ databases">
        <title>Genomic analysis of Brachybacterium sp. CBA3104.</title>
        <authorList>
            <person name="Roh S.W."/>
            <person name="Kim Y.B."/>
            <person name="Kim Y."/>
        </authorList>
    </citation>
    <scope>NUCLEOTIDE SEQUENCE</scope>
    <source>
        <strain evidence="2">CBA3104</strain>
    </source>
</reference>
<protein>
    <submittedName>
        <fullName evidence="2">Uncharacterized protein</fullName>
    </submittedName>
</protein>
<dbReference type="EMBL" id="CP097218">
    <property type="protein sequence ID" value="UQN30576.1"/>
    <property type="molecule type" value="Genomic_DNA"/>
</dbReference>
<evidence type="ECO:0000313" key="3">
    <source>
        <dbReference type="Proteomes" id="UP001055868"/>
    </source>
</evidence>
<name>A0ABY4N7P5_9MICO</name>
<feature type="compositionally biased region" description="Basic and acidic residues" evidence="1">
    <location>
        <begin position="1"/>
        <end position="10"/>
    </location>
</feature>
<gene>
    <name evidence="2" type="ORF">M4486_04485</name>
</gene>
<keyword evidence="3" id="KW-1185">Reference proteome</keyword>
<evidence type="ECO:0000256" key="1">
    <source>
        <dbReference type="SAM" id="MobiDB-lite"/>
    </source>
</evidence>
<proteinExistence type="predicted"/>
<dbReference type="Proteomes" id="UP001055868">
    <property type="component" value="Chromosome"/>
</dbReference>
<sequence>MNDDMTHAEGKAPGSEDENGGRAQLRKQVAVDMLMVTQGDVDPIYAWQVQDEEVRQELLEQADAAIARIVSELDLAARLLPAHAPFANSRGAGA</sequence>
<feature type="region of interest" description="Disordered" evidence="1">
    <location>
        <begin position="1"/>
        <end position="24"/>
    </location>
</feature>
<accession>A0ABY4N7P5</accession>